<reference evidence="4" key="2">
    <citation type="journal article" date="2016" name="Sci. Rep.">
        <title>Dictyocaulus viviparus genome, variome and transcriptome elucidate lungworm biology and support future intervention.</title>
        <authorList>
            <person name="McNulty S.N."/>
            <person name="Strube C."/>
            <person name="Rosa B.A."/>
            <person name="Martin J.C."/>
            <person name="Tyagi R."/>
            <person name="Choi Y.J."/>
            <person name="Wang Q."/>
            <person name="Hallsworth Pepin K."/>
            <person name="Zhang X."/>
            <person name="Ozersky P."/>
            <person name="Wilson R.K."/>
            <person name="Sternberg P.W."/>
            <person name="Gasser R.B."/>
            <person name="Mitreva M."/>
        </authorList>
    </citation>
    <scope>NUCLEOTIDE SEQUENCE [LARGE SCALE GENOMIC DNA]</scope>
    <source>
        <strain evidence="4">HannoverDv2000</strain>
    </source>
</reference>
<keyword evidence="2" id="KW-0472">Membrane</keyword>
<evidence type="ECO:0000313" key="4">
    <source>
        <dbReference type="Proteomes" id="UP000053766"/>
    </source>
</evidence>
<evidence type="ECO:0000256" key="1">
    <source>
        <dbReference type="SAM" id="MobiDB-lite"/>
    </source>
</evidence>
<name>A0A0D8Y7X9_DICVI</name>
<dbReference type="SUPFAM" id="SSF48652">
    <property type="entry name" value="Tetraspanin"/>
    <property type="match status" value="1"/>
</dbReference>
<dbReference type="OrthoDB" id="5824177at2759"/>
<dbReference type="GO" id="GO:0016020">
    <property type="term" value="C:membrane"/>
    <property type="evidence" value="ECO:0007669"/>
    <property type="project" value="InterPro"/>
</dbReference>
<evidence type="ECO:0000313" key="3">
    <source>
        <dbReference type="EMBL" id="KJH52292.1"/>
    </source>
</evidence>
<keyword evidence="4" id="KW-1185">Reference proteome</keyword>
<protein>
    <recommendedName>
        <fullName evidence="5">Tetraspanin family protein</fullName>
    </recommendedName>
</protein>
<gene>
    <name evidence="3" type="ORF">DICVIV_01494</name>
</gene>
<keyword evidence="2" id="KW-1133">Transmembrane helix</keyword>
<organism evidence="3 4">
    <name type="scientific">Dictyocaulus viviparus</name>
    <name type="common">Bovine lungworm</name>
    <dbReference type="NCBI Taxonomy" id="29172"/>
    <lineage>
        <taxon>Eukaryota</taxon>
        <taxon>Metazoa</taxon>
        <taxon>Ecdysozoa</taxon>
        <taxon>Nematoda</taxon>
        <taxon>Chromadorea</taxon>
        <taxon>Rhabditida</taxon>
        <taxon>Rhabditina</taxon>
        <taxon>Rhabditomorpha</taxon>
        <taxon>Strongyloidea</taxon>
        <taxon>Metastrongylidae</taxon>
        <taxon>Dictyocaulus</taxon>
    </lineage>
</organism>
<dbReference type="Proteomes" id="UP000053766">
    <property type="component" value="Unassembled WGS sequence"/>
</dbReference>
<accession>A0A0D8Y7X9</accession>
<dbReference type="AlphaFoldDB" id="A0A0D8Y7X9"/>
<dbReference type="Gene3D" id="1.10.1450.10">
    <property type="entry name" value="Tetraspanin"/>
    <property type="match status" value="1"/>
</dbReference>
<dbReference type="InterPro" id="IPR008952">
    <property type="entry name" value="Tetraspanin_EC2_sf"/>
</dbReference>
<feature type="region of interest" description="Disordered" evidence="1">
    <location>
        <begin position="238"/>
        <end position="284"/>
    </location>
</feature>
<sequence length="284" mass="32459">MFGFHCIIVIPFFISGIYLYVLANHQDALVIDSEQSKEFFDVLNTTILIKTHIKEKVLTIQNHFCCCGYFNSSDWQNAAGRQNGASLSVMHENDTLTCPIPAESQCREKFYEGCVTKIPRIGCTFILVSSLIGLFCGFVALITSPCFYGSFEYDRRLARAKYIRQWRFQLDRELEEQRNFENDNMQPAVRRETQEALELLTSTTQQSLDDSKLDGKLMDDIKLSHKDATHGQNLLYVSQSRDASNSETDAHRRDHKGRASSSQSLITNQSLEQHHGESKHSQDE</sequence>
<reference evidence="3 4" key="1">
    <citation type="submission" date="2013-11" db="EMBL/GenBank/DDBJ databases">
        <title>Draft genome of the bovine lungworm Dictyocaulus viviparus.</title>
        <authorList>
            <person name="Mitreva M."/>
        </authorList>
    </citation>
    <scope>NUCLEOTIDE SEQUENCE [LARGE SCALE GENOMIC DNA]</scope>
    <source>
        <strain evidence="3 4">HannoverDv2000</strain>
    </source>
</reference>
<evidence type="ECO:0008006" key="5">
    <source>
        <dbReference type="Google" id="ProtNLM"/>
    </source>
</evidence>
<proteinExistence type="predicted"/>
<keyword evidence="2" id="KW-0812">Transmembrane</keyword>
<dbReference type="EMBL" id="KN716167">
    <property type="protein sequence ID" value="KJH52292.1"/>
    <property type="molecule type" value="Genomic_DNA"/>
</dbReference>
<feature type="transmembrane region" description="Helical" evidence="2">
    <location>
        <begin position="125"/>
        <end position="151"/>
    </location>
</feature>
<feature type="compositionally biased region" description="Polar residues" evidence="1">
    <location>
        <begin position="259"/>
        <end position="271"/>
    </location>
</feature>
<feature type="compositionally biased region" description="Polar residues" evidence="1">
    <location>
        <begin position="238"/>
        <end position="247"/>
    </location>
</feature>
<evidence type="ECO:0000256" key="2">
    <source>
        <dbReference type="SAM" id="Phobius"/>
    </source>
</evidence>
<feature type="compositionally biased region" description="Basic and acidic residues" evidence="1">
    <location>
        <begin position="272"/>
        <end position="284"/>
    </location>
</feature>